<keyword evidence="1" id="KW-1133">Transmembrane helix</keyword>
<organism evidence="2 3">
    <name type="scientific">Trichomonas vaginalis (strain ATCC PRA-98 / G3)</name>
    <dbReference type="NCBI Taxonomy" id="412133"/>
    <lineage>
        <taxon>Eukaryota</taxon>
        <taxon>Metamonada</taxon>
        <taxon>Parabasalia</taxon>
        <taxon>Trichomonadida</taxon>
        <taxon>Trichomonadidae</taxon>
        <taxon>Trichomonas</taxon>
    </lineage>
</organism>
<dbReference type="InParanoid" id="A2E620"/>
<proteinExistence type="predicted"/>
<accession>A2E620</accession>
<dbReference type="EMBL" id="DS113311">
    <property type="protein sequence ID" value="EAY11862.1"/>
    <property type="molecule type" value="Genomic_DNA"/>
</dbReference>
<protein>
    <submittedName>
        <fullName evidence="2">Uncharacterized protein</fullName>
    </submittedName>
</protein>
<dbReference type="Proteomes" id="UP000001542">
    <property type="component" value="Unassembled WGS sequence"/>
</dbReference>
<evidence type="ECO:0000256" key="1">
    <source>
        <dbReference type="SAM" id="Phobius"/>
    </source>
</evidence>
<keyword evidence="1" id="KW-0812">Transmembrane</keyword>
<feature type="transmembrane region" description="Helical" evidence="1">
    <location>
        <begin position="49"/>
        <end position="71"/>
    </location>
</feature>
<feature type="transmembrane region" description="Helical" evidence="1">
    <location>
        <begin position="172"/>
        <end position="196"/>
    </location>
</feature>
<dbReference type="RefSeq" id="XP_001324085.1">
    <property type="nucleotide sequence ID" value="XM_001324050.1"/>
</dbReference>
<reference evidence="2" key="2">
    <citation type="journal article" date="2007" name="Science">
        <title>Draft genome sequence of the sexually transmitted pathogen Trichomonas vaginalis.</title>
        <authorList>
            <person name="Carlton J.M."/>
            <person name="Hirt R.P."/>
            <person name="Silva J.C."/>
            <person name="Delcher A.L."/>
            <person name="Schatz M."/>
            <person name="Zhao Q."/>
            <person name="Wortman J.R."/>
            <person name="Bidwell S.L."/>
            <person name="Alsmark U.C.M."/>
            <person name="Besteiro S."/>
            <person name="Sicheritz-Ponten T."/>
            <person name="Noel C.J."/>
            <person name="Dacks J.B."/>
            <person name="Foster P.G."/>
            <person name="Simillion C."/>
            <person name="Van de Peer Y."/>
            <person name="Miranda-Saavedra D."/>
            <person name="Barton G.J."/>
            <person name="Westrop G.D."/>
            <person name="Mueller S."/>
            <person name="Dessi D."/>
            <person name="Fiori P.L."/>
            <person name="Ren Q."/>
            <person name="Paulsen I."/>
            <person name="Zhang H."/>
            <person name="Bastida-Corcuera F.D."/>
            <person name="Simoes-Barbosa A."/>
            <person name="Brown M.T."/>
            <person name="Hayes R.D."/>
            <person name="Mukherjee M."/>
            <person name="Okumura C.Y."/>
            <person name="Schneider R."/>
            <person name="Smith A.J."/>
            <person name="Vanacova S."/>
            <person name="Villalvazo M."/>
            <person name="Haas B.J."/>
            <person name="Pertea M."/>
            <person name="Feldblyum T.V."/>
            <person name="Utterback T.R."/>
            <person name="Shu C.L."/>
            <person name="Osoegawa K."/>
            <person name="de Jong P.J."/>
            <person name="Hrdy I."/>
            <person name="Horvathova L."/>
            <person name="Zubacova Z."/>
            <person name="Dolezal P."/>
            <person name="Malik S.B."/>
            <person name="Logsdon J.M. Jr."/>
            <person name="Henze K."/>
            <person name="Gupta A."/>
            <person name="Wang C.C."/>
            <person name="Dunne R.L."/>
            <person name="Upcroft J.A."/>
            <person name="Upcroft P."/>
            <person name="White O."/>
            <person name="Salzberg S.L."/>
            <person name="Tang P."/>
            <person name="Chiu C.-H."/>
            <person name="Lee Y.-S."/>
            <person name="Embley T.M."/>
            <person name="Coombs G.H."/>
            <person name="Mottram J.C."/>
            <person name="Tachezy J."/>
            <person name="Fraser-Liggett C.M."/>
            <person name="Johnson P.J."/>
        </authorList>
    </citation>
    <scope>NUCLEOTIDE SEQUENCE [LARGE SCALE GENOMIC DNA]</scope>
    <source>
        <strain evidence="2">G3</strain>
    </source>
</reference>
<dbReference type="SMR" id="A2E620"/>
<name>A2E620_TRIV3</name>
<dbReference type="VEuPathDB" id="TrichDB:TVAG_362420"/>
<dbReference type="AlphaFoldDB" id="A2E620"/>
<dbReference type="VEuPathDB" id="TrichDB:TVAGG3_0365990"/>
<dbReference type="KEGG" id="tva:4769830"/>
<feature type="transmembrane region" description="Helical" evidence="1">
    <location>
        <begin position="12"/>
        <end position="34"/>
    </location>
</feature>
<feature type="transmembrane region" description="Helical" evidence="1">
    <location>
        <begin position="83"/>
        <end position="107"/>
    </location>
</feature>
<evidence type="ECO:0000313" key="2">
    <source>
        <dbReference type="EMBL" id="EAY11862.1"/>
    </source>
</evidence>
<keyword evidence="3" id="KW-1185">Reference proteome</keyword>
<reference evidence="2" key="1">
    <citation type="submission" date="2006-10" db="EMBL/GenBank/DDBJ databases">
        <authorList>
            <person name="Amadeo P."/>
            <person name="Zhao Q."/>
            <person name="Wortman J."/>
            <person name="Fraser-Liggett C."/>
            <person name="Carlton J."/>
        </authorList>
    </citation>
    <scope>NUCLEOTIDE SEQUENCE</scope>
    <source>
        <strain evidence="2">G3</strain>
    </source>
</reference>
<evidence type="ECO:0000313" key="3">
    <source>
        <dbReference type="Proteomes" id="UP000001542"/>
    </source>
</evidence>
<keyword evidence="1" id="KW-0472">Membrane</keyword>
<gene>
    <name evidence="2" type="ORF">TVAG_362420</name>
</gene>
<feature type="transmembrane region" description="Helical" evidence="1">
    <location>
        <begin position="216"/>
        <end position="232"/>
    </location>
</feature>
<sequence>MNFDQFLATVKKYAIIFATGFLAGVIAYLIQYVIDHKSIDLNLYKECDLYLMGLTCGILYIIETLCEYWLLQIKFIKSIHDQLRPVFYSIVAILVVAILYVFTIPFVRIYHFPKAYKALAKHASIPRIIDALWGGYQKKYTNTVPYMMIRMPIDSIFWIIHSKYLRSAGNKYVSVAVYALCMAVSAIAAGLAVYPIESTLAGNKFDHCLHLGIEDAIVMIPIVVVLSLVDGGEKSVSFSLRL</sequence>